<dbReference type="Gene3D" id="3.40.50.880">
    <property type="match status" value="1"/>
</dbReference>
<dbReference type="RefSeq" id="WP_099255289.1">
    <property type="nucleotide sequence ID" value="NZ_NHOA01000066.1"/>
</dbReference>
<dbReference type="Pfam" id="PF00117">
    <property type="entry name" value="GATase"/>
    <property type="match status" value="1"/>
</dbReference>
<dbReference type="EMBL" id="NHOA01000066">
    <property type="protein sequence ID" value="PHQ38953.1"/>
    <property type="molecule type" value="Genomic_DNA"/>
</dbReference>
<dbReference type="SUPFAM" id="SSF52317">
    <property type="entry name" value="Class I glutamine amidotransferase-like"/>
    <property type="match status" value="1"/>
</dbReference>
<dbReference type="PANTHER" id="PTHR42695:SF5">
    <property type="entry name" value="GLUTAMINE AMIDOTRANSFERASE YLR126C-RELATED"/>
    <property type="match status" value="1"/>
</dbReference>
<dbReference type="InterPro" id="IPR017926">
    <property type="entry name" value="GATASE"/>
</dbReference>
<organism evidence="2 3">
    <name type="scientific">Halorubrum persicum</name>
    <dbReference type="NCBI Taxonomy" id="1383844"/>
    <lineage>
        <taxon>Archaea</taxon>
        <taxon>Methanobacteriati</taxon>
        <taxon>Methanobacteriota</taxon>
        <taxon>Stenosarchaea group</taxon>
        <taxon>Halobacteria</taxon>
        <taxon>Halobacteriales</taxon>
        <taxon>Haloferacaceae</taxon>
        <taxon>Halorubrum</taxon>
    </lineage>
</organism>
<dbReference type="AlphaFoldDB" id="A0A2G1WIZ7"/>
<dbReference type="Proteomes" id="UP000222824">
    <property type="component" value="Unassembled WGS sequence"/>
</dbReference>
<comment type="caution">
    <text evidence="2">The sequence shown here is derived from an EMBL/GenBank/DDBJ whole genome shotgun (WGS) entry which is preliminary data.</text>
</comment>
<gene>
    <name evidence="2" type="ORF">DJ69_08850</name>
</gene>
<sequence>MPATDADPPDLYVVRSEVNPDCEYHCDALASRFPTATEIDFVAGERVPLDEADGVVLTGSTAGVYEAESRPWIADQEALVRELVDREIPTLGVCFGHQVVNSALGGTVEEVGTTATLVEASLDDDPLFDGVDPVVVSLHGDAVTELGAGMEAIASADHARIFGSRHRTAPLWTVQFHPEITAEHRETLREQFDWAPERFSFDDVTPGQVFENFEALVAEAAPRTRTGPGR</sequence>
<dbReference type="PROSITE" id="PS51273">
    <property type="entry name" value="GATASE_TYPE_1"/>
    <property type="match status" value="1"/>
</dbReference>
<dbReference type="InterPro" id="IPR029062">
    <property type="entry name" value="Class_I_gatase-like"/>
</dbReference>
<evidence type="ECO:0000313" key="3">
    <source>
        <dbReference type="Proteomes" id="UP000222824"/>
    </source>
</evidence>
<dbReference type="GO" id="GO:0005829">
    <property type="term" value="C:cytosol"/>
    <property type="evidence" value="ECO:0007669"/>
    <property type="project" value="TreeGrafter"/>
</dbReference>
<name>A0A2G1WIZ7_9EURY</name>
<reference evidence="2 3" key="1">
    <citation type="journal article" date="2014" name="Front. Microbiol.">
        <title>Population and genomic analysis of the genus Halorubrum.</title>
        <authorList>
            <person name="Fullmer M.S."/>
            <person name="Soucy S.M."/>
            <person name="Swithers K.S."/>
            <person name="Makkay A.M."/>
            <person name="Wheeler R."/>
            <person name="Ventosa A."/>
            <person name="Gogarten J.P."/>
            <person name="Papke R.T."/>
        </authorList>
    </citation>
    <scope>NUCLEOTIDE SEQUENCE [LARGE SCALE GENOMIC DNA]</scope>
    <source>
        <strain evidence="2 3">C49</strain>
    </source>
</reference>
<feature type="domain" description="Glutamine amidotransferase" evidence="1">
    <location>
        <begin position="48"/>
        <end position="185"/>
    </location>
</feature>
<evidence type="ECO:0000259" key="1">
    <source>
        <dbReference type="Pfam" id="PF00117"/>
    </source>
</evidence>
<keyword evidence="3" id="KW-1185">Reference proteome</keyword>
<proteinExistence type="predicted"/>
<evidence type="ECO:0000313" key="2">
    <source>
        <dbReference type="EMBL" id="PHQ38953.1"/>
    </source>
</evidence>
<dbReference type="CDD" id="cd01741">
    <property type="entry name" value="GATase1_1"/>
    <property type="match status" value="1"/>
</dbReference>
<dbReference type="PANTHER" id="PTHR42695">
    <property type="entry name" value="GLUTAMINE AMIDOTRANSFERASE YLR126C-RELATED"/>
    <property type="match status" value="1"/>
</dbReference>
<protein>
    <submittedName>
        <fullName evidence="2">GMP synthase</fullName>
    </submittedName>
</protein>
<dbReference type="InterPro" id="IPR044992">
    <property type="entry name" value="ChyE-like"/>
</dbReference>
<accession>A0A2G1WIZ7</accession>